<dbReference type="EMBL" id="JENJ01000003">
    <property type="protein sequence ID" value="KGM98111.1"/>
    <property type="molecule type" value="Genomic_DNA"/>
</dbReference>
<gene>
    <name evidence="1" type="ORF">Z968_01140</name>
</gene>
<evidence type="ECO:0000313" key="1">
    <source>
        <dbReference type="EMBL" id="KGM98111.1"/>
    </source>
</evidence>
<name>A0A0A0ICM0_CLONO</name>
<dbReference type="AlphaFoldDB" id="A0A0A0ICM0"/>
<dbReference type="Proteomes" id="UP000030012">
    <property type="component" value="Unassembled WGS sequence"/>
</dbReference>
<dbReference type="RefSeq" id="WP_039252209.1">
    <property type="nucleotide sequence ID" value="NZ_JENJ01000003.1"/>
</dbReference>
<sequence length="93" mass="10987">MNLKSILKKNYDLLENILHYGLLEKMNIIFKRSETNKEYTNALNMLQNRNNTFRQGYTTTRRSDSDFCDFCVKLWCLDSMCECCCDSDIISCC</sequence>
<proteinExistence type="predicted"/>
<organism evidence="1 2">
    <name type="scientific">Clostridium novyi A str. 4552</name>
    <dbReference type="NCBI Taxonomy" id="1444289"/>
    <lineage>
        <taxon>Bacteria</taxon>
        <taxon>Bacillati</taxon>
        <taxon>Bacillota</taxon>
        <taxon>Clostridia</taxon>
        <taxon>Eubacteriales</taxon>
        <taxon>Clostridiaceae</taxon>
        <taxon>Clostridium</taxon>
    </lineage>
</organism>
<protein>
    <submittedName>
        <fullName evidence="1">Uncharacterized protein</fullName>
    </submittedName>
</protein>
<reference evidence="1 2" key="1">
    <citation type="submission" date="2014-01" db="EMBL/GenBank/DDBJ databases">
        <title>Plasmidome dynamics in the species complex Clostridium novyi sensu lato converts strains of independent lineages into distinctly different pathogens.</title>
        <authorList>
            <person name="Skarin H."/>
            <person name="Segerman B."/>
        </authorList>
    </citation>
    <scope>NUCLEOTIDE SEQUENCE [LARGE SCALE GENOMIC DNA]</scope>
    <source>
        <strain evidence="1 2">4552</strain>
    </source>
</reference>
<comment type="caution">
    <text evidence="1">The sequence shown here is derived from an EMBL/GenBank/DDBJ whole genome shotgun (WGS) entry which is preliminary data.</text>
</comment>
<evidence type="ECO:0000313" key="2">
    <source>
        <dbReference type="Proteomes" id="UP000030012"/>
    </source>
</evidence>
<accession>A0A0A0ICM0</accession>